<name>A0A9W6HWE0_9ACTN</name>
<evidence type="ECO:0000313" key="1">
    <source>
        <dbReference type="EMBL" id="GLK07026.1"/>
    </source>
</evidence>
<dbReference type="InterPro" id="IPR050275">
    <property type="entry name" value="PGM_Phosphatase"/>
</dbReference>
<dbReference type="GO" id="GO:0005737">
    <property type="term" value="C:cytoplasm"/>
    <property type="evidence" value="ECO:0007669"/>
    <property type="project" value="TreeGrafter"/>
</dbReference>
<dbReference type="EMBL" id="BSEV01000001">
    <property type="protein sequence ID" value="GLK07026.1"/>
    <property type="molecule type" value="Genomic_DNA"/>
</dbReference>
<dbReference type="Proteomes" id="UP001143474">
    <property type="component" value="Unassembled WGS sequence"/>
</dbReference>
<gene>
    <name evidence="1" type="ORF">GCM10017600_04310</name>
</gene>
<dbReference type="InterPro" id="IPR029033">
    <property type="entry name" value="His_PPase_superfam"/>
</dbReference>
<dbReference type="SUPFAM" id="SSF53254">
    <property type="entry name" value="Phosphoglycerate mutase-like"/>
    <property type="match status" value="1"/>
</dbReference>
<reference evidence="1" key="1">
    <citation type="journal article" date="2014" name="Int. J. Syst. Evol. Microbiol.">
        <title>Complete genome sequence of Corynebacterium casei LMG S-19264T (=DSM 44701T), isolated from a smear-ripened cheese.</title>
        <authorList>
            <consortium name="US DOE Joint Genome Institute (JGI-PGF)"/>
            <person name="Walter F."/>
            <person name="Albersmeier A."/>
            <person name="Kalinowski J."/>
            <person name="Ruckert C."/>
        </authorList>
    </citation>
    <scope>NUCLEOTIDE SEQUENCE</scope>
    <source>
        <strain evidence="1">VKM Ac-2007</strain>
    </source>
</reference>
<organism evidence="1 2">
    <name type="scientific">Streptosporangium carneum</name>
    <dbReference type="NCBI Taxonomy" id="47481"/>
    <lineage>
        <taxon>Bacteria</taxon>
        <taxon>Bacillati</taxon>
        <taxon>Actinomycetota</taxon>
        <taxon>Actinomycetes</taxon>
        <taxon>Streptosporangiales</taxon>
        <taxon>Streptosporangiaceae</taxon>
        <taxon>Streptosporangium</taxon>
    </lineage>
</organism>
<comment type="caution">
    <text evidence="1">The sequence shown here is derived from an EMBL/GenBank/DDBJ whole genome shotgun (WGS) entry which is preliminary data.</text>
</comment>
<reference evidence="1" key="2">
    <citation type="submission" date="2023-01" db="EMBL/GenBank/DDBJ databases">
        <authorList>
            <person name="Sun Q."/>
            <person name="Evtushenko L."/>
        </authorList>
    </citation>
    <scope>NUCLEOTIDE SEQUENCE</scope>
    <source>
        <strain evidence="1">VKM Ac-2007</strain>
    </source>
</reference>
<keyword evidence="2" id="KW-1185">Reference proteome</keyword>
<proteinExistence type="predicted"/>
<dbReference type="PANTHER" id="PTHR48100:SF1">
    <property type="entry name" value="HISTIDINE PHOSPHATASE FAMILY PROTEIN-RELATED"/>
    <property type="match status" value="1"/>
</dbReference>
<sequence length="215" mass="23350">MIPGVRTRILFVRHGDSHHTRDGVIGGPRGCRGLTDAGREQAAEAGRRIAAETVGERVSIHSSVLPRAVETAGAISAALGLPFSQDCGLCTWHTPPEADGLTHEEFARRLGVEGGGVYRPFQEGNETWAEVVTRTSRTVTDLAHRHRGGTVVVVGHAETVEISFNALGLMSVYRPFDLKVSPCSVTEWVTEQDPVQWPPPRWTLVRFNETPGTPA</sequence>
<evidence type="ECO:0000313" key="2">
    <source>
        <dbReference type="Proteomes" id="UP001143474"/>
    </source>
</evidence>
<dbReference type="GO" id="GO:0016791">
    <property type="term" value="F:phosphatase activity"/>
    <property type="evidence" value="ECO:0007669"/>
    <property type="project" value="TreeGrafter"/>
</dbReference>
<dbReference type="Gene3D" id="3.40.50.1240">
    <property type="entry name" value="Phosphoglycerate mutase-like"/>
    <property type="match status" value="1"/>
</dbReference>
<dbReference type="PANTHER" id="PTHR48100">
    <property type="entry name" value="BROAD-SPECIFICITY PHOSPHATASE YOR283W-RELATED"/>
    <property type="match status" value="1"/>
</dbReference>
<evidence type="ECO:0008006" key="3">
    <source>
        <dbReference type="Google" id="ProtNLM"/>
    </source>
</evidence>
<accession>A0A9W6HWE0</accession>
<dbReference type="CDD" id="cd07067">
    <property type="entry name" value="HP_PGM_like"/>
    <property type="match status" value="1"/>
</dbReference>
<dbReference type="AlphaFoldDB" id="A0A9W6HWE0"/>
<dbReference type="InterPro" id="IPR013078">
    <property type="entry name" value="His_Pase_superF_clade-1"/>
</dbReference>
<dbReference type="SMART" id="SM00855">
    <property type="entry name" value="PGAM"/>
    <property type="match status" value="1"/>
</dbReference>
<dbReference type="Pfam" id="PF00300">
    <property type="entry name" value="His_Phos_1"/>
    <property type="match status" value="1"/>
</dbReference>
<protein>
    <recommendedName>
        <fullName evidence="3">Histidine phosphatase family protein</fullName>
    </recommendedName>
</protein>